<dbReference type="PANTHER" id="PTHR11439">
    <property type="entry name" value="GAG-POL-RELATED RETROTRANSPOSON"/>
    <property type="match status" value="1"/>
</dbReference>
<reference evidence="4" key="1">
    <citation type="journal article" date="2019" name="Sci. Rep.">
        <title>Draft genome of Tanacetum cinerariifolium, the natural source of mosquito coil.</title>
        <authorList>
            <person name="Yamashiro T."/>
            <person name="Shiraishi A."/>
            <person name="Satake H."/>
            <person name="Nakayama K."/>
        </authorList>
    </citation>
    <scope>NUCLEOTIDE SEQUENCE</scope>
</reference>
<dbReference type="EMBL" id="BKCJ010002910">
    <property type="protein sequence ID" value="GEU51735.1"/>
    <property type="molecule type" value="Genomic_DNA"/>
</dbReference>
<accession>A0A6L2KUP1</accession>
<feature type="domain" description="Retrovirus-related Pol polyprotein from transposon TNT 1-94-like beta-barrel" evidence="3">
    <location>
        <begin position="731"/>
        <end position="773"/>
    </location>
</feature>
<gene>
    <name evidence="4" type="ORF">Tci_023713</name>
</gene>
<feature type="region of interest" description="Disordered" evidence="2">
    <location>
        <begin position="1"/>
        <end position="71"/>
    </location>
</feature>
<feature type="coiled-coil region" evidence="1">
    <location>
        <begin position="79"/>
        <end position="113"/>
    </location>
</feature>
<evidence type="ECO:0000256" key="1">
    <source>
        <dbReference type="SAM" id="Coils"/>
    </source>
</evidence>
<organism evidence="4">
    <name type="scientific">Tanacetum cinerariifolium</name>
    <name type="common">Dalmatian daisy</name>
    <name type="synonym">Chrysanthemum cinerariifolium</name>
    <dbReference type="NCBI Taxonomy" id="118510"/>
    <lineage>
        <taxon>Eukaryota</taxon>
        <taxon>Viridiplantae</taxon>
        <taxon>Streptophyta</taxon>
        <taxon>Embryophyta</taxon>
        <taxon>Tracheophyta</taxon>
        <taxon>Spermatophyta</taxon>
        <taxon>Magnoliopsida</taxon>
        <taxon>eudicotyledons</taxon>
        <taxon>Gunneridae</taxon>
        <taxon>Pentapetalae</taxon>
        <taxon>asterids</taxon>
        <taxon>campanulids</taxon>
        <taxon>Asterales</taxon>
        <taxon>Asteraceae</taxon>
        <taxon>Asteroideae</taxon>
        <taxon>Anthemideae</taxon>
        <taxon>Anthemidinae</taxon>
        <taxon>Tanacetum</taxon>
    </lineage>
</organism>
<protein>
    <submittedName>
        <fullName evidence="4">Copia protein</fullName>
    </submittedName>
</protein>
<name>A0A6L2KUP1_TANCI</name>
<proteinExistence type="predicted"/>
<evidence type="ECO:0000313" key="4">
    <source>
        <dbReference type="EMBL" id="GEU51735.1"/>
    </source>
</evidence>
<feature type="region of interest" description="Disordered" evidence="2">
    <location>
        <begin position="1069"/>
        <end position="1093"/>
    </location>
</feature>
<feature type="region of interest" description="Disordered" evidence="2">
    <location>
        <begin position="170"/>
        <end position="190"/>
    </location>
</feature>
<feature type="region of interest" description="Disordered" evidence="2">
    <location>
        <begin position="815"/>
        <end position="836"/>
    </location>
</feature>
<dbReference type="Pfam" id="PF22936">
    <property type="entry name" value="Pol_BBD"/>
    <property type="match status" value="1"/>
</dbReference>
<feature type="coiled-coil region" evidence="1">
    <location>
        <begin position="1207"/>
        <end position="1234"/>
    </location>
</feature>
<feature type="compositionally biased region" description="Pro residues" evidence="2">
    <location>
        <begin position="27"/>
        <end position="41"/>
    </location>
</feature>
<dbReference type="PANTHER" id="PTHR11439:SF486">
    <property type="entry name" value="RLK (RECEPTOR-LIKE KINASE) PROTEIN, PUTATIVE-RELATED"/>
    <property type="match status" value="1"/>
</dbReference>
<dbReference type="Pfam" id="PF14223">
    <property type="entry name" value="Retrotran_gag_2"/>
    <property type="match status" value="1"/>
</dbReference>
<sequence>MLVQQPVQAVEDAAEDEDNNNEVSAEPTPPLPTPATPPPSPTQEHIPSPPQAQTAQPSSPPPQQPSQTADISQSAMTLLNTLLETCATLTKKVANLEQDKIAQAIEITKLKQKIGRLEKKRQFKSSGLKRLRKIGTTQRVESSSDTGRLAESQAKVYHLDLQHAEKVLSMQDTDETEPVPKASAPRRQKGVVIQDPEETAIASVTVHSEVKSKDKGKGILIEEPKPLKRQAQIEQDEAFARYTILKNFDREDLEMLWNLVQERFQSSKPKNFSDDFLLNTLKIMFEKPNVEANIWRDQKVKWVHVLGMQVTLHDRRIVMQVTLHYEAIVMQVTLHDKRILMQVTLHYEVDYGDHESIDNAFARFNTIITSLKALDEGFSSKNYVRKFLRALHPKWRAKVTTIEESKDLTSLSLDELIGNLKVYEVIIKKDSKMVKGKREQNRSLALKAKKESSDEYSSTFDSEDEEYAMAVKDFKKNFKRRERVVRQPRDKRKMKVEESLNVTFDETPSPSKTSPLEDDDLVEEEVIEKQTALSISTIEAEYVSAKKACQQALWMKQALIYYVIRKFLKALHPKWCTKVTAIEESKNLTTLPLDKLIGNLKVYEEVIKKDLETVKGKKEQSRSLALKEFKKFFKRRGRFVRQPRGDRKMFQRSRNDGYGKSERKCFRCGDSNHLIGKCLKPPKNNDQRAFMGGVWSDNGEDEVEKTKDETCLVAPAPDEICLGINLEPDEWIKDSECSKHMTGNRKLFSSFKAYNRGNIIFRSNLRCKIIGKVKELLNVTFDETPPPPKTSPLEDDELVEEEAIEEMLNKFGLEDSKPMKTPMSTETKLTRDEEGESVDNTKYRGMIGLWYPKGSGIETIVYADLNYEGDYVDRKSTSGVCSFMGCCLTSWFSKKKTALSISTTEAECVSSGKACQQALWMKQALVNYGVRLDDIPIMCDNNGAIDLKFTSEYGIPESLHPELPGLEEPIVEFSEGKVGVYTEFFEFANFHFFLFSLISALNPAKVKTGTRPPTAHEVLLLNATANRVIDMEDTVGASEGQVHDELAHGNPSANDVTTEEVMPEPSLEKELGAMGPPMNKRRRKRVKEKTEANAPPKVLRKVNASFCPTQGTLRGESPVPMGLDMGSTVYMTATQDTSTSIFRQSGCRDPDWKCCDHRGSGPVFHEESRAREIVLLSLRGRVARGYLSVGYNKNLARQVAMGSQLRLRAVEAESDDLRNQTKNLETQLEAEVDMQKATEARNVELAKELESLPQVTGGEKMKANFEEFKIYKDDKVEQRCAEIDARLDKLSVDFDEELYLHMLKAIARRRLAKGMIEGLKHGIKHGKIRELRPRSSQLKFPEYLEVHDPKDPWSLKEEILLEDAIAANISRTEKKKKCLAILLADAATQTEISEDEASLRLLR</sequence>
<dbReference type="CDD" id="cd09272">
    <property type="entry name" value="RNase_HI_RT_Ty1"/>
    <property type="match status" value="1"/>
</dbReference>
<evidence type="ECO:0000259" key="3">
    <source>
        <dbReference type="Pfam" id="PF22936"/>
    </source>
</evidence>
<dbReference type="InterPro" id="IPR054722">
    <property type="entry name" value="PolX-like_BBD"/>
</dbReference>
<comment type="caution">
    <text evidence="4">The sequence shown here is derived from an EMBL/GenBank/DDBJ whole genome shotgun (WGS) entry which is preliminary data.</text>
</comment>
<evidence type="ECO:0000256" key="2">
    <source>
        <dbReference type="SAM" id="MobiDB-lite"/>
    </source>
</evidence>
<keyword evidence="1" id="KW-0175">Coiled coil</keyword>